<dbReference type="PANTHER" id="PTHR37526">
    <property type="entry name" value="PROTEIN TUSB"/>
    <property type="match status" value="1"/>
</dbReference>
<dbReference type="EMBL" id="BAABFC010000011">
    <property type="protein sequence ID" value="GAA4498306.1"/>
    <property type="molecule type" value="Genomic_DNA"/>
</dbReference>
<sequence>MLYHIIHSPFEQCSLAQCLTRLRPGQDRLLLSRDAVIAAASPHWQAQLAALAVPVYVLAEDLAARGLNAGVGEVIDMAGFVELVAQQGNPLLWG</sequence>
<comment type="caution">
    <text evidence="1">The sequence shown here is derived from an EMBL/GenBank/DDBJ whole genome shotgun (WGS) entry which is preliminary data.</text>
</comment>
<dbReference type="Gene3D" id="3.40.1260.10">
    <property type="entry name" value="DsrEFH-like"/>
    <property type="match status" value="1"/>
</dbReference>
<evidence type="ECO:0000313" key="1">
    <source>
        <dbReference type="EMBL" id="GAA4498306.1"/>
    </source>
</evidence>
<protein>
    <recommendedName>
        <fullName evidence="3">Sulfurtransferase complex subunit TusB</fullName>
    </recommendedName>
</protein>
<organism evidence="1 2">
    <name type="scientific">Pseudaeromonas paramecii</name>
    <dbReference type="NCBI Taxonomy" id="2138166"/>
    <lineage>
        <taxon>Bacteria</taxon>
        <taxon>Pseudomonadati</taxon>
        <taxon>Pseudomonadota</taxon>
        <taxon>Gammaproteobacteria</taxon>
        <taxon>Aeromonadales</taxon>
        <taxon>Aeromonadaceae</taxon>
        <taxon>Pseudaeromonas</taxon>
    </lineage>
</organism>
<reference evidence="2" key="1">
    <citation type="journal article" date="2019" name="Int. J. Syst. Evol. Microbiol.">
        <title>The Global Catalogue of Microorganisms (GCM) 10K type strain sequencing project: providing services to taxonomists for standard genome sequencing and annotation.</title>
        <authorList>
            <consortium name="The Broad Institute Genomics Platform"/>
            <consortium name="The Broad Institute Genome Sequencing Center for Infectious Disease"/>
            <person name="Wu L."/>
            <person name="Ma J."/>
        </authorList>
    </citation>
    <scope>NUCLEOTIDE SEQUENCE [LARGE SCALE GENOMIC DNA]</scope>
    <source>
        <strain evidence="2">JCM 32226</strain>
    </source>
</reference>
<evidence type="ECO:0008006" key="3">
    <source>
        <dbReference type="Google" id="ProtNLM"/>
    </source>
</evidence>
<dbReference type="InterPro" id="IPR007215">
    <property type="entry name" value="Sulphur_relay_TusB/DsrH"/>
</dbReference>
<accession>A0ABP8Q9J8</accession>
<dbReference type="RefSeq" id="WP_345011939.1">
    <property type="nucleotide sequence ID" value="NZ_BAABFC010000011.1"/>
</dbReference>
<proteinExistence type="predicted"/>
<dbReference type="InterPro" id="IPR027396">
    <property type="entry name" value="DsrEFH-like"/>
</dbReference>
<dbReference type="NCBIfam" id="TIGR03011">
    <property type="entry name" value="sulf_tusB_dsrH"/>
    <property type="match status" value="1"/>
</dbReference>
<dbReference type="SUPFAM" id="SSF75169">
    <property type="entry name" value="DsrEFH-like"/>
    <property type="match status" value="1"/>
</dbReference>
<dbReference type="Pfam" id="PF04077">
    <property type="entry name" value="DsrH"/>
    <property type="match status" value="1"/>
</dbReference>
<name>A0ABP8Q9J8_9GAMM</name>
<evidence type="ECO:0000313" key="2">
    <source>
        <dbReference type="Proteomes" id="UP001501321"/>
    </source>
</evidence>
<keyword evidence="2" id="KW-1185">Reference proteome</keyword>
<dbReference type="PANTHER" id="PTHR37526:SF1">
    <property type="entry name" value="PROTEIN TUSB"/>
    <property type="match status" value="1"/>
</dbReference>
<gene>
    <name evidence="1" type="ORF">GCM10023095_16510</name>
</gene>
<dbReference type="Proteomes" id="UP001501321">
    <property type="component" value="Unassembled WGS sequence"/>
</dbReference>